<comment type="function">
    <text evidence="1 11">Accessory subunit of the mitochondrial membrane respiratory chain NADH dehydrogenase (Complex I), that is believed not to be involved in catalysis. Complex I functions in the transfer of electrons from NADH to the respiratory chain. The immediate electron acceptor for the enzyme is believed to be ubiquinone.</text>
</comment>
<dbReference type="AlphaFoldDB" id="A0AAD9NSY8"/>
<evidence type="ECO:0000313" key="13">
    <source>
        <dbReference type="Proteomes" id="UP001209878"/>
    </source>
</evidence>
<organism evidence="12 13">
    <name type="scientific">Ridgeia piscesae</name>
    <name type="common">Tubeworm</name>
    <dbReference type="NCBI Taxonomy" id="27915"/>
    <lineage>
        <taxon>Eukaryota</taxon>
        <taxon>Metazoa</taxon>
        <taxon>Spiralia</taxon>
        <taxon>Lophotrochozoa</taxon>
        <taxon>Annelida</taxon>
        <taxon>Polychaeta</taxon>
        <taxon>Sedentaria</taxon>
        <taxon>Canalipalpata</taxon>
        <taxon>Sabellida</taxon>
        <taxon>Siboglinidae</taxon>
        <taxon>Ridgeia</taxon>
    </lineage>
</organism>
<proteinExistence type="inferred from homology"/>
<protein>
    <recommendedName>
        <fullName evidence="3 11">NADH dehydrogenase [ubiquinone] iron-sulfur protein 4, mitochondrial</fullName>
    </recommendedName>
</protein>
<dbReference type="PANTHER" id="PTHR12219:SF8">
    <property type="entry name" value="NADH DEHYDROGENASE [UBIQUINONE] IRON-SULFUR PROTEIN 4, MITOCHONDRIAL"/>
    <property type="match status" value="1"/>
</dbReference>
<keyword evidence="13" id="KW-1185">Reference proteome</keyword>
<evidence type="ECO:0000256" key="3">
    <source>
        <dbReference type="ARBA" id="ARBA00015796"/>
    </source>
</evidence>
<comment type="subcellular location">
    <subcellularLocation>
        <location evidence="11">Mitochondrion inner membrane</location>
        <topology evidence="11">Peripheral membrane protein</topology>
        <orientation evidence="11">Matrix side</orientation>
    </subcellularLocation>
</comment>
<dbReference type="Pfam" id="PF04800">
    <property type="entry name" value="NDUS4"/>
    <property type="match status" value="1"/>
</dbReference>
<evidence type="ECO:0000256" key="5">
    <source>
        <dbReference type="ARBA" id="ARBA00022660"/>
    </source>
</evidence>
<evidence type="ECO:0000256" key="10">
    <source>
        <dbReference type="ARBA" id="ARBA00023136"/>
    </source>
</evidence>
<dbReference type="PANTHER" id="PTHR12219">
    <property type="entry name" value="NADH-UBIQUINONE OXIDOREDUCTASE"/>
    <property type="match status" value="1"/>
</dbReference>
<evidence type="ECO:0000256" key="4">
    <source>
        <dbReference type="ARBA" id="ARBA00022448"/>
    </source>
</evidence>
<evidence type="ECO:0000256" key="7">
    <source>
        <dbReference type="ARBA" id="ARBA00022946"/>
    </source>
</evidence>
<keyword evidence="5 11" id="KW-0679">Respiratory chain</keyword>
<keyword evidence="6 11" id="KW-0999">Mitochondrion inner membrane</keyword>
<evidence type="ECO:0000256" key="6">
    <source>
        <dbReference type="ARBA" id="ARBA00022792"/>
    </source>
</evidence>
<comment type="caution">
    <text evidence="12">The sequence shown here is derived from an EMBL/GenBank/DDBJ whole genome shotgun (WGS) entry which is preliminary data.</text>
</comment>
<dbReference type="GO" id="GO:0022900">
    <property type="term" value="P:electron transport chain"/>
    <property type="evidence" value="ECO:0007669"/>
    <property type="project" value="InterPro"/>
</dbReference>
<evidence type="ECO:0000256" key="8">
    <source>
        <dbReference type="ARBA" id="ARBA00022982"/>
    </source>
</evidence>
<evidence type="ECO:0000256" key="11">
    <source>
        <dbReference type="RuleBase" id="RU367010"/>
    </source>
</evidence>
<evidence type="ECO:0000313" key="12">
    <source>
        <dbReference type="EMBL" id="KAK2181270.1"/>
    </source>
</evidence>
<comment type="similarity">
    <text evidence="2 11">Belongs to the complex I NDUFS4 subunit family.</text>
</comment>
<dbReference type="InterPro" id="IPR038532">
    <property type="entry name" value="NDUFS4-like_sf"/>
</dbReference>
<dbReference type="GO" id="GO:0005743">
    <property type="term" value="C:mitochondrial inner membrane"/>
    <property type="evidence" value="ECO:0007669"/>
    <property type="project" value="UniProtKB-SubCell"/>
</dbReference>
<gene>
    <name evidence="12" type="ORF">NP493_404g02064</name>
</gene>
<evidence type="ECO:0000256" key="1">
    <source>
        <dbReference type="ARBA" id="ARBA00003195"/>
    </source>
</evidence>
<evidence type="ECO:0000256" key="2">
    <source>
        <dbReference type="ARBA" id="ARBA00005882"/>
    </source>
</evidence>
<accession>A0AAD9NSY8</accession>
<keyword evidence="8 11" id="KW-0249">Electron transport</keyword>
<keyword evidence="10 11" id="KW-0472">Membrane</keyword>
<sequence>MASFVAALRQTCRFAAGRVPLRCFSATPNVCSDIKLMAPGGGLDTPTVEVPEQEDFSSISGIPSTQLESRHVRIFVPARNPMQSGTYGTRTWRMEFDTQQRWENPLMGWSSTGDPLSNMTLDFNSKEDAIVFCEKNGWQYHVEERNWPKRKIKSYGDNFSWNKRTRVSSK</sequence>
<reference evidence="12" key="1">
    <citation type="journal article" date="2023" name="Mol. Biol. Evol.">
        <title>Third-Generation Sequencing Reveals the Adaptive Role of the Epigenome in Three Deep-Sea Polychaetes.</title>
        <authorList>
            <person name="Perez M."/>
            <person name="Aroh O."/>
            <person name="Sun Y."/>
            <person name="Lan Y."/>
            <person name="Juniper S.K."/>
            <person name="Young C.R."/>
            <person name="Angers B."/>
            <person name="Qian P.Y."/>
        </authorList>
    </citation>
    <scope>NUCLEOTIDE SEQUENCE</scope>
    <source>
        <strain evidence="12">R07B-5</strain>
    </source>
</reference>
<evidence type="ECO:0000256" key="9">
    <source>
        <dbReference type="ARBA" id="ARBA00023128"/>
    </source>
</evidence>
<keyword evidence="4 11" id="KW-0813">Transport</keyword>
<dbReference type="Proteomes" id="UP001209878">
    <property type="component" value="Unassembled WGS sequence"/>
</dbReference>
<keyword evidence="7 11" id="KW-0809">Transit peptide</keyword>
<name>A0AAD9NSY8_RIDPI</name>
<dbReference type="EMBL" id="JAODUO010000404">
    <property type="protein sequence ID" value="KAK2181270.1"/>
    <property type="molecule type" value="Genomic_DNA"/>
</dbReference>
<dbReference type="InterPro" id="IPR006885">
    <property type="entry name" value="NADH_UbQ_FeS_4_mit-like"/>
</dbReference>
<dbReference type="Gene3D" id="3.30.160.190">
    <property type="entry name" value="atu1810 like domain"/>
    <property type="match status" value="1"/>
</dbReference>
<keyword evidence="9 11" id="KW-0496">Mitochondrion</keyword>
<dbReference type="FunFam" id="3.30.160.190:FF:000001">
    <property type="entry name" value="NADH-ubiquinone oxidoreductase 21 kDa subunit mitochondrial"/>
    <property type="match status" value="1"/>
</dbReference>